<dbReference type="EMBL" id="LIZX01000212">
    <property type="protein sequence ID" value="KPJ63898.1"/>
    <property type="molecule type" value="Genomic_DNA"/>
</dbReference>
<dbReference type="SMART" id="SM01192">
    <property type="entry name" value="Enolase_C"/>
    <property type="match status" value="1"/>
</dbReference>
<feature type="transmembrane region" description="Helical" evidence="10">
    <location>
        <begin position="183"/>
        <end position="202"/>
    </location>
</feature>
<keyword evidence="10" id="KW-1133">Transmembrane helix</keyword>
<dbReference type="PROSITE" id="PS00164">
    <property type="entry name" value="ENOLASE"/>
    <property type="match status" value="1"/>
</dbReference>
<evidence type="ECO:0000256" key="7">
    <source>
        <dbReference type="ARBA" id="ARBA00022842"/>
    </source>
</evidence>
<evidence type="ECO:0000313" key="13">
    <source>
        <dbReference type="EMBL" id="KPJ63898.1"/>
    </source>
</evidence>
<feature type="transmembrane region" description="Helical" evidence="10">
    <location>
        <begin position="157"/>
        <end position="177"/>
    </location>
</feature>
<dbReference type="InterPro" id="IPR020811">
    <property type="entry name" value="Enolase_N"/>
</dbReference>
<comment type="pathway">
    <text evidence="2">Carbohydrate degradation; glycolysis; pyruvate from D-glyceraldehyde 3-phosphate: step 4/5.</text>
</comment>
<evidence type="ECO:0000256" key="9">
    <source>
        <dbReference type="ARBA" id="ARBA00023239"/>
    </source>
</evidence>
<dbReference type="PANTHER" id="PTHR11902">
    <property type="entry name" value="ENOLASE"/>
    <property type="match status" value="1"/>
</dbReference>
<dbReference type="InterPro" id="IPR020809">
    <property type="entry name" value="Enolase_CS"/>
</dbReference>
<evidence type="ECO:0000256" key="10">
    <source>
        <dbReference type="SAM" id="Phobius"/>
    </source>
</evidence>
<sequence>GQPAAESGAYLERGWVIANHKLVSFHAAFISSVLSLPDTAEGKLETLKFMFASAETAISVAMLYLSWHVGIAIHEMGHYLTAAKLSALNKASQDSAKAIMDKKGSKGFLSKLGWYAKMFALTPWGKFEGVKKEGGNFSPNAPYNLAVAAAGPRWSSYLAIVTLPIAAIALSAGLIFGSETALYIGRFFLAPGVVGLLDRFIADPGKVKAFKKRELEAIEKSRRAAKAVKEGGLLAQLKEVRDKLINSRMQTITLADETKLSAPWQWRNCAMGGAHTEKEYPESNISMQEGMFIPLSAKTYEEAQEMTVALQTRLKQIIESAEGARVMGIGLEGGLAPYIEKEEMDRVPEQRMWRMMKQAILECGYRPGIDVAIALDPAASELENAYREKYEQPSSVGTYLFWRDKGEVVMSRDEILELYKTAIERDGVPIVSIEDGFGEKDHEGWKLLMKELGDKLLVIGDDLVTTNDAIIEECARKGLTNATLIKANQIGTLTETVLAMLTSWAYGAELVVSHRSKSPNDPFEAEISTAMNSVGLKAGGGANTERLQKYGRVVEILSLAEAGSRKITPKEKAEIKKTLKDLIFELTGRKDVDIRTEATESSISKLLMRMLAIEAFRGREEPTNAGIPTGAVTVMLDKTGIVRFSGGVPLGTSAGETEAIHYVDSIIQPGSMVEKYPDLFKKKEDETFRFAKGTKIADIEKKNDNELMDLWVKVQRYDGKGCMDAVQHIENILGKAFLGKRLADLGSLLEIDRELLRLEKEQNIAAGRLSEEASYEEQVHIMQRKGMLGMNAVLSMSLALGRAIAARDGKELWQLIREQAKETMAKFIVANTKGNGKDVEVLKAMDLAELREEFGKVAKEAINQGRDIYMLLRDQLPVYDVPEEVQVMRIFEDKKILAQLDALHQSEMAVLRRVFKVEGSLIYEIELREEEGEPYPYLKVREGSKRGLGKKYKSRAEGEEFVRASDHKGLTIIRNDIWVDFLNAEKRGPEFKGKHLVAIPDKAGSKITVVLGRFVEPTDPNEKLALFPENLGSMTRFASKAHDIEDPEVKAKIKQAFVSIPSQEFFERGRRYNFETYIEPALQKLKKKK</sequence>
<dbReference type="InterPro" id="IPR000941">
    <property type="entry name" value="Enolase"/>
</dbReference>
<comment type="cofactor">
    <cofactor evidence="1">
        <name>Mg(2+)</name>
        <dbReference type="ChEBI" id="CHEBI:18420"/>
    </cofactor>
</comment>
<evidence type="ECO:0000256" key="6">
    <source>
        <dbReference type="ARBA" id="ARBA00022525"/>
    </source>
</evidence>
<keyword evidence="10" id="KW-0812">Transmembrane</keyword>
<comment type="similarity">
    <text evidence="3">Belongs to the enolase family.</text>
</comment>
<accession>A0A0S7XN99</accession>
<evidence type="ECO:0000256" key="5">
    <source>
        <dbReference type="ARBA" id="ARBA00017068"/>
    </source>
</evidence>
<dbReference type="GO" id="GO:0000287">
    <property type="term" value="F:magnesium ion binding"/>
    <property type="evidence" value="ECO:0007669"/>
    <property type="project" value="InterPro"/>
</dbReference>
<keyword evidence="7" id="KW-0460">Magnesium</keyword>
<dbReference type="AlphaFoldDB" id="A0A0S7XN99"/>
<dbReference type="SUPFAM" id="SSF51604">
    <property type="entry name" value="Enolase C-terminal domain-like"/>
    <property type="match status" value="1"/>
</dbReference>
<dbReference type="GO" id="GO:0004634">
    <property type="term" value="F:phosphopyruvate hydratase activity"/>
    <property type="evidence" value="ECO:0007669"/>
    <property type="project" value="UniProtKB-EC"/>
</dbReference>
<keyword evidence="9" id="KW-0456">Lyase</keyword>
<evidence type="ECO:0000256" key="2">
    <source>
        <dbReference type="ARBA" id="ARBA00005031"/>
    </source>
</evidence>
<reference evidence="13 14" key="1">
    <citation type="journal article" date="2015" name="Microbiome">
        <title>Genomic resolution of linkages in carbon, nitrogen, and sulfur cycling among widespread estuary sediment bacteria.</title>
        <authorList>
            <person name="Baker B.J."/>
            <person name="Lazar C.S."/>
            <person name="Teske A.P."/>
            <person name="Dick G.J."/>
        </authorList>
    </citation>
    <scope>NUCLEOTIDE SEQUENCE [LARGE SCALE GENOMIC DNA]</scope>
    <source>
        <strain evidence="13">DG_54_3</strain>
    </source>
</reference>
<protein>
    <recommendedName>
        <fullName evidence="5">Enolase</fullName>
        <ecNumber evidence="4">4.2.1.11</ecNumber>
    </recommendedName>
</protein>
<proteinExistence type="inferred from homology"/>
<dbReference type="PRINTS" id="PR00148">
    <property type="entry name" value="ENOLASE"/>
</dbReference>
<keyword evidence="6" id="KW-0964">Secreted</keyword>
<evidence type="ECO:0000256" key="1">
    <source>
        <dbReference type="ARBA" id="ARBA00001946"/>
    </source>
</evidence>
<keyword evidence="10" id="KW-0472">Membrane</keyword>
<evidence type="ECO:0000313" key="14">
    <source>
        <dbReference type="Proteomes" id="UP000051861"/>
    </source>
</evidence>
<dbReference type="EC" id="4.2.1.11" evidence="4"/>
<keyword evidence="8" id="KW-0324">Glycolysis</keyword>
<feature type="domain" description="Enolase N-terminal" evidence="12">
    <location>
        <begin position="613"/>
        <end position="816"/>
    </location>
</feature>
<dbReference type="Gene3D" id="3.30.390.10">
    <property type="entry name" value="Enolase-like, N-terminal domain"/>
    <property type="match status" value="1"/>
</dbReference>
<dbReference type="InterPro" id="IPR036849">
    <property type="entry name" value="Enolase-like_C_sf"/>
</dbReference>
<feature type="domain" description="Enolase C-terminal TIM barrel" evidence="11">
    <location>
        <begin position="277"/>
        <end position="570"/>
    </location>
</feature>
<dbReference type="SUPFAM" id="SSF54826">
    <property type="entry name" value="Enolase N-terminal domain-like"/>
    <property type="match status" value="1"/>
</dbReference>
<dbReference type="GO" id="GO:0000015">
    <property type="term" value="C:phosphopyruvate hydratase complex"/>
    <property type="evidence" value="ECO:0007669"/>
    <property type="project" value="InterPro"/>
</dbReference>
<evidence type="ECO:0000259" key="12">
    <source>
        <dbReference type="SMART" id="SM01193"/>
    </source>
</evidence>
<gene>
    <name evidence="13" type="ORF">AMJ44_13760</name>
</gene>
<evidence type="ECO:0000256" key="3">
    <source>
        <dbReference type="ARBA" id="ARBA00009604"/>
    </source>
</evidence>
<dbReference type="Proteomes" id="UP000051861">
    <property type="component" value="Unassembled WGS sequence"/>
</dbReference>
<organism evidence="13 14">
    <name type="scientific">candidate division WOR-1 bacterium DG_54_3</name>
    <dbReference type="NCBI Taxonomy" id="1703775"/>
    <lineage>
        <taxon>Bacteria</taxon>
        <taxon>Bacillati</taxon>
        <taxon>Saganbacteria</taxon>
    </lineage>
</organism>
<dbReference type="PATRIC" id="fig|1703775.3.peg.2088"/>
<evidence type="ECO:0000259" key="11">
    <source>
        <dbReference type="SMART" id="SM01192"/>
    </source>
</evidence>
<dbReference type="Gene3D" id="3.20.20.120">
    <property type="entry name" value="Enolase-like C-terminal domain"/>
    <property type="match status" value="1"/>
</dbReference>
<comment type="caution">
    <text evidence="13">The sequence shown here is derived from an EMBL/GenBank/DDBJ whole genome shotgun (WGS) entry which is preliminary data.</text>
</comment>
<evidence type="ECO:0000256" key="4">
    <source>
        <dbReference type="ARBA" id="ARBA00012058"/>
    </source>
</evidence>
<dbReference type="PANTHER" id="PTHR11902:SF1">
    <property type="entry name" value="ENOLASE"/>
    <property type="match status" value="1"/>
</dbReference>
<dbReference type="GO" id="GO:0006096">
    <property type="term" value="P:glycolytic process"/>
    <property type="evidence" value="ECO:0007669"/>
    <property type="project" value="UniProtKB-UniPathway"/>
</dbReference>
<evidence type="ECO:0000256" key="8">
    <source>
        <dbReference type="ARBA" id="ARBA00023152"/>
    </source>
</evidence>
<dbReference type="InterPro" id="IPR029017">
    <property type="entry name" value="Enolase-like_N"/>
</dbReference>
<feature type="non-terminal residue" evidence="13">
    <location>
        <position position="1"/>
    </location>
</feature>
<name>A0A0S7XN99_UNCSA</name>
<dbReference type="UniPathway" id="UPA00109">
    <property type="reaction ID" value="UER00187"/>
</dbReference>
<dbReference type="InterPro" id="IPR020810">
    <property type="entry name" value="Enolase_C"/>
</dbReference>
<dbReference type="Pfam" id="PF00113">
    <property type="entry name" value="Enolase_C"/>
    <property type="match status" value="1"/>
</dbReference>
<dbReference type="SMART" id="SM01193">
    <property type="entry name" value="Enolase_N"/>
    <property type="match status" value="1"/>
</dbReference>